<feature type="transmembrane region" description="Helical" evidence="1">
    <location>
        <begin position="145"/>
        <end position="164"/>
    </location>
</feature>
<feature type="domain" description="CAAX prenyl protease 2/Lysostaphin resistance protein A-like" evidence="2">
    <location>
        <begin position="105"/>
        <end position="207"/>
    </location>
</feature>
<feature type="transmembrane region" description="Helical" evidence="1">
    <location>
        <begin position="71"/>
        <end position="92"/>
    </location>
</feature>
<dbReference type="Proteomes" id="UP001467690">
    <property type="component" value="Unassembled WGS sequence"/>
</dbReference>
<feature type="transmembrane region" description="Helical" evidence="1">
    <location>
        <begin position="170"/>
        <end position="187"/>
    </location>
</feature>
<keyword evidence="1" id="KW-0472">Membrane</keyword>
<dbReference type="GO" id="GO:0016787">
    <property type="term" value="F:hydrolase activity"/>
    <property type="evidence" value="ECO:0007669"/>
    <property type="project" value="UniProtKB-KW"/>
</dbReference>
<keyword evidence="1" id="KW-0812">Transmembrane</keyword>
<feature type="transmembrane region" description="Helical" evidence="1">
    <location>
        <begin position="104"/>
        <end position="124"/>
    </location>
</feature>
<keyword evidence="3" id="KW-0378">Hydrolase</keyword>
<dbReference type="EMBL" id="JBELOE010000052">
    <property type="protein sequence ID" value="MER2490413.1"/>
    <property type="molecule type" value="Genomic_DNA"/>
</dbReference>
<keyword evidence="1" id="KW-1133">Transmembrane helix</keyword>
<dbReference type="PANTHER" id="PTHR43592:SF15">
    <property type="entry name" value="CAAX AMINO TERMINAL PROTEASE FAMILY PROTEIN"/>
    <property type="match status" value="1"/>
</dbReference>
<evidence type="ECO:0000256" key="1">
    <source>
        <dbReference type="SAM" id="Phobius"/>
    </source>
</evidence>
<evidence type="ECO:0000313" key="4">
    <source>
        <dbReference type="Proteomes" id="UP001467690"/>
    </source>
</evidence>
<protein>
    <submittedName>
        <fullName evidence="3">CPBP family intramembrane glutamic endopeptidase</fullName>
        <ecNumber evidence="3">3.4.-.-</ecNumber>
    </submittedName>
</protein>
<dbReference type="EC" id="3.4.-.-" evidence="3"/>
<proteinExistence type="predicted"/>
<evidence type="ECO:0000313" key="3">
    <source>
        <dbReference type="EMBL" id="MER2490413.1"/>
    </source>
</evidence>
<dbReference type="RefSeq" id="WP_350400244.1">
    <property type="nucleotide sequence ID" value="NZ_JBELOE010000052.1"/>
</dbReference>
<evidence type="ECO:0000259" key="2">
    <source>
        <dbReference type="Pfam" id="PF02517"/>
    </source>
</evidence>
<dbReference type="InterPro" id="IPR003675">
    <property type="entry name" value="Rce1/LyrA-like_dom"/>
</dbReference>
<keyword evidence="4" id="KW-1185">Reference proteome</keyword>
<organism evidence="3 4">
    <name type="scientific">Catenovulum sediminis</name>
    <dbReference type="NCBI Taxonomy" id="1740262"/>
    <lineage>
        <taxon>Bacteria</taxon>
        <taxon>Pseudomonadati</taxon>
        <taxon>Pseudomonadota</taxon>
        <taxon>Gammaproteobacteria</taxon>
        <taxon>Alteromonadales</taxon>
        <taxon>Alteromonadaceae</taxon>
        <taxon>Catenovulum</taxon>
    </lineage>
</organism>
<dbReference type="Pfam" id="PF02517">
    <property type="entry name" value="Rce1-like"/>
    <property type="match status" value="1"/>
</dbReference>
<gene>
    <name evidence="3" type="ORF">ABS311_00725</name>
</gene>
<comment type="caution">
    <text evidence="3">The sequence shown here is derived from an EMBL/GenBank/DDBJ whole genome shotgun (WGS) entry which is preliminary data.</text>
</comment>
<feature type="transmembrane region" description="Helical" evidence="1">
    <location>
        <begin position="194"/>
        <end position="217"/>
    </location>
</feature>
<dbReference type="PANTHER" id="PTHR43592">
    <property type="entry name" value="CAAX AMINO TERMINAL PROTEASE"/>
    <property type="match status" value="1"/>
</dbReference>
<sequence length="219" mass="24912">MMLVSCALIIHIVPGFNNFEILDSVTLSENSVTYSLYLNYDKLLAALYLSLLLPSIPSIRHTIKDNPNKFYASLLMTFFTLSTVVFLLALKLSIIDFAPKIPTFWIEWILINLIITCFAEELLFRGFIQQKIKHALFQTQFQTHKFQAQSSVIAITISSLLFGLAHIPAGAAYAILACALSLFYGYAFNKTQNILLPVLLHFTFNLLHFLFFSYPYLAH</sequence>
<name>A0ABV1RBX3_9ALTE</name>
<accession>A0ABV1RBX3</accession>
<reference evidence="3 4" key="1">
    <citation type="submission" date="2024-06" db="EMBL/GenBank/DDBJ databases">
        <authorList>
            <person name="Chen R.Y."/>
        </authorList>
    </citation>
    <scope>NUCLEOTIDE SEQUENCE [LARGE SCALE GENOMIC DNA]</scope>
    <source>
        <strain evidence="3 4">D2</strain>
    </source>
</reference>